<evidence type="ECO:0000313" key="14">
    <source>
        <dbReference type="Proteomes" id="UP000255213"/>
    </source>
</evidence>
<dbReference type="AlphaFoldDB" id="A0A1Q8EBY6"/>
<reference evidence="13" key="1">
    <citation type="submission" date="2016-12" db="EMBL/GenBank/DDBJ databases">
        <authorList>
            <person name="Gulvik C.A."/>
        </authorList>
    </citation>
    <scope>NUCLEOTIDE SEQUENCE [LARGE SCALE GENOMIC DNA]</scope>
    <source>
        <strain evidence="13">ATCC 51725</strain>
    </source>
</reference>
<evidence type="ECO:0000259" key="9">
    <source>
        <dbReference type="PROSITE" id="PS01124"/>
    </source>
</evidence>
<dbReference type="SMART" id="SM00448">
    <property type="entry name" value="REC"/>
    <property type="match status" value="1"/>
</dbReference>
<name>A0A1Q8EBY6_STRAI</name>
<keyword evidence="3 8" id="KW-0597">Phosphoprotein</keyword>
<dbReference type="InterPro" id="IPR001789">
    <property type="entry name" value="Sig_transdc_resp-reg_receiver"/>
</dbReference>
<dbReference type="CDD" id="cd17536">
    <property type="entry name" value="REC_YesN-like"/>
    <property type="match status" value="1"/>
</dbReference>
<reference evidence="12 14" key="3">
    <citation type="submission" date="2018-06" db="EMBL/GenBank/DDBJ databases">
        <authorList>
            <consortium name="Pathogen Informatics"/>
            <person name="Doyle S."/>
        </authorList>
    </citation>
    <scope>NUCLEOTIDE SEQUENCE [LARGE SCALE GENOMIC DNA]</scope>
    <source>
        <strain evidence="12 14">NCTC12957</strain>
    </source>
</reference>
<keyword evidence="5" id="KW-0805">Transcription regulation</keyword>
<gene>
    <name evidence="11" type="ORF">BU200_08045</name>
    <name evidence="12" type="ORF">NCTC12957_00011</name>
</gene>
<evidence type="ECO:0000256" key="7">
    <source>
        <dbReference type="ARBA" id="ARBA00023163"/>
    </source>
</evidence>
<evidence type="ECO:0000313" key="12">
    <source>
        <dbReference type="EMBL" id="SUN04792.1"/>
    </source>
</evidence>
<dbReference type="Proteomes" id="UP000186437">
    <property type="component" value="Unassembled WGS sequence"/>
</dbReference>
<evidence type="ECO:0000256" key="5">
    <source>
        <dbReference type="ARBA" id="ARBA00023015"/>
    </source>
</evidence>
<evidence type="ECO:0000256" key="3">
    <source>
        <dbReference type="ARBA" id="ARBA00022553"/>
    </source>
</evidence>
<dbReference type="Gene3D" id="1.10.10.60">
    <property type="entry name" value="Homeodomain-like"/>
    <property type="match status" value="2"/>
</dbReference>
<accession>A0A1Q8EBY6</accession>
<dbReference type="EMBL" id="UHEN01000001">
    <property type="protein sequence ID" value="SUN04792.1"/>
    <property type="molecule type" value="Genomic_DNA"/>
</dbReference>
<protein>
    <submittedName>
        <fullName evidence="11 12">Response regulator</fullName>
    </submittedName>
</protein>
<dbReference type="InterPro" id="IPR018060">
    <property type="entry name" value="HTH_AraC"/>
</dbReference>
<evidence type="ECO:0000313" key="13">
    <source>
        <dbReference type="Proteomes" id="UP000186437"/>
    </source>
</evidence>
<dbReference type="PANTHER" id="PTHR42713:SF3">
    <property type="entry name" value="TRANSCRIPTIONAL REGULATORY PROTEIN HPTR"/>
    <property type="match status" value="1"/>
</dbReference>
<dbReference type="GO" id="GO:0000160">
    <property type="term" value="P:phosphorelay signal transduction system"/>
    <property type="evidence" value="ECO:0007669"/>
    <property type="project" value="UniProtKB-KW"/>
</dbReference>
<feature type="domain" description="Response regulatory" evidence="10">
    <location>
        <begin position="3"/>
        <end position="120"/>
    </location>
</feature>
<dbReference type="Proteomes" id="UP000255213">
    <property type="component" value="Unassembled WGS sequence"/>
</dbReference>
<evidence type="ECO:0000259" key="10">
    <source>
        <dbReference type="PROSITE" id="PS50110"/>
    </source>
</evidence>
<evidence type="ECO:0000256" key="2">
    <source>
        <dbReference type="ARBA" id="ARBA00022490"/>
    </source>
</evidence>
<dbReference type="InterPro" id="IPR011006">
    <property type="entry name" value="CheY-like_superfamily"/>
</dbReference>
<dbReference type="PANTHER" id="PTHR42713">
    <property type="entry name" value="HISTIDINE KINASE-RELATED"/>
    <property type="match status" value="1"/>
</dbReference>
<dbReference type="InterPro" id="IPR020449">
    <property type="entry name" value="Tscrpt_reg_AraC-type_HTH"/>
</dbReference>
<dbReference type="Pfam" id="PF00072">
    <property type="entry name" value="Response_reg"/>
    <property type="match status" value="1"/>
</dbReference>
<keyword evidence="13" id="KW-1185">Reference proteome</keyword>
<evidence type="ECO:0000256" key="1">
    <source>
        <dbReference type="ARBA" id="ARBA00004496"/>
    </source>
</evidence>
<dbReference type="PROSITE" id="PS01124">
    <property type="entry name" value="HTH_ARAC_FAMILY_2"/>
    <property type="match status" value="1"/>
</dbReference>
<dbReference type="Gene3D" id="3.40.50.2300">
    <property type="match status" value="1"/>
</dbReference>
<sequence length="425" mass="48907">MYKVLLVDDEYMVIAGLKKLIPFHQYGMEVVYGANGATEALSYIEQHPVDVIITDVNMSGMNGLEMVRQMRKQLPDAAYIILSGYKEFEYVKTALNLQVADYLVKPVDKVELGELLGKIAHTFASKERADHPLLREDTSEEEFEQVLQTKSPMFLVAAQKEQGEYAIPFTILGQSGFLFLTENEGDVLLSRPFTAPYVVSFKAFVKELETYFFYGNVALQPNTSVFRYYEPMYRVIIQGNLRQILEELALLEEIVLKTTPRVSTTKQLFIQFVMDVFHLFEHLKPDDMTQIIKQLESSKTFDELSQYMRKEITHLFSQHRMNKNVANVLELISSHYRQEISLKDISAQLYINPVYLGQLIKKETNSTFAELLNKQRIKAAQQLLLATNNSIEDICYAVGYSNVGYFYKVFRKLCGKSPSAYRQQV</sequence>
<dbReference type="PROSITE" id="PS00041">
    <property type="entry name" value="HTH_ARAC_FAMILY_1"/>
    <property type="match status" value="1"/>
</dbReference>
<dbReference type="RefSeq" id="WP_075099676.1">
    <property type="nucleotide sequence ID" value="NZ_MSJL01000039.1"/>
</dbReference>
<keyword evidence="2" id="KW-0963">Cytoplasm</keyword>
<evidence type="ECO:0000256" key="4">
    <source>
        <dbReference type="ARBA" id="ARBA00023012"/>
    </source>
</evidence>
<dbReference type="SMART" id="SM00342">
    <property type="entry name" value="HTH_ARAC"/>
    <property type="match status" value="1"/>
</dbReference>
<dbReference type="PROSITE" id="PS50110">
    <property type="entry name" value="RESPONSE_REGULATORY"/>
    <property type="match status" value="1"/>
</dbReference>
<evidence type="ECO:0000313" key="11">
    <source>
        <dbReference type="EMBL" id="OLF49309.1"/>
    </source>
</evidence>
<dbReference type="InterPro" id="IPR009057">
    <property type="entry name" value="Homeodomain-like_sf"/>
</dbReference>
<proteinExistence type="predicted"/>
<reference evidence="11" key="2">
    <citation type="submission" date="2016-12" db="EMBL/GenBank/DDBJ databases">
        <authorList>
            <person name="Song W.-J."/>
            <person name="Kurnit D.M."/>
        </authorList>
    </citation>
    <scope>NUCLEOTIDE SEQUENCE [LARGE SCALE GENOMIC DNA]</scope>
    <source>
        <strain evidence="11">ATCC 51725</strain>
    </source>
</reference>
<keyword evidence="7" id="KW-0804">Transcription</keyword>
<dbReference type="SUPFAM" id="SSF52172">
    <property type="entry name" value="CheY-like"/>
    <property type="match status" value="1"/>
</dbReference>
<dbReference type="GO" id="GO:0003700">
    <property type="term" value="F:DNA-binding transcription factor activity"/>
    <property type="evidence" value="ECO:0007669"/>
    <property type="project" value="InterPro"/>
</dbReference>
<comment type="subcellular location">
    <subcellularLocation>
        <location evidence="1">Cytoplasm</location>
    </subcellularLocation>
</comment>
<dbReference type="SUPFAM" id="SSF46689">
    <property type="entry name" value="Homeodomain-like"/>
    <property type="match status" value="1"/>
</dbReference>
<dbReference type="EMBL" id="MSJL01000039">
    <property type="protein sequence ID" value="OLF49309.1"/>
    <property type="molecule type" value="Genomic_DNA"/>
</dbReference>
<dbReference type="PRINTS" id="PR00032">
    <property type="entry name" value="HTHARAC"/>
</dbReference>
<dbReference type="GO" id="GO:0043565">
    <property type="term" value="F:sequence-specific DNA binding"/>
    <property type="evidence" value="ECO:0007669"/>
    <property type="project" value="InterPro"/>
</dbReference>
<keyword evidence="6 11" id="KW-0238">DNA-binding</keyword>
<feature type="domain" description="HTH araC/xylS-type" evidence="9">
    <location>
        <begin position="326"/>
        <end position="424"/>
    </location>
</feature>
<evidence type="ECO:0000256" key="6">
    <source>
        <dbReference type="ARBA" id="ARBA00023125"/>
    </source>
</evidence>
<dbReference type="InterPro" id="IPR018062">
    <property type="entry name" value="HTH_AraC-typ_CS"/>
</dbReference>
<keyword evidence="4" id="KW-0902">Two-component regulatory system</keyword>
<dbReference type="Pfam" id="PF12833">
    <property type="entry name" value="HTH_18"/>
    <property type="match status" value="1"/>
</dbReference>
<dbReference type="OrthoDB" id="342399at2"/>
<dbReference type="GO" id="GO:0005737">
    <property type="term" value="C:cytoplasm"/>
    <property type="evidence" value="ECO:0007669"/>
    <property type="project" value="UniProtKB-SubCell"/>
</dbReference>
<dbReference type="InterPro" id="IPR051552">
    <property type="entry name" value="HptR"/>
</dbReference>
<organism evidence="11 13">
    <name type="scientific">Streptococcus acidominimus</name>
    <dbReference type="NCBI Taxonomy" id="1326"/>
    <lineage>
        <taxon>Bacteria</taxon>
        <taxon>Bacillati</taxon>
        <taxon>Bacillota</taxon>
        <taxon>Bacilli</taxon>
        <taxon>Lactobacillales</taxon>
        <taxon>Streptococcaceae</taxon>
        <taxon>Streptococcus</taxon>
    </lineage>
</organism>
<feature type="modified residue" description="4-aspartylphosphate" evidence="8">
    <location>
        <position position="55"/>
    </location>
</feature>
<evidence type="ECO:0000256" key="8">
    <source>
        <dbReference type="PROSITE-ProRule" id="PRU00169"/>
    </source>
</evidence>